<dbReference type="KEGG" id="fal:FRAAL0846"/>
<gene>
    <name evidence="3" type="ordered locus">FRAAL0846</name>
</gene>
<name>Q0RSE9_FRAAA</name>
<keyword evidence="2" id="KW-1133">Transmembrane helix</keyword>
<dbReference type="STRING" id="326424.FRAAL0846"/>
<feature type="transmembrane region" description="Helical" evidence="2">
    <location>
        <begin position="166"/>
        <end position="190"/>
    </location>
</feature>
<proteinExistence type="predicted"/>
<keyword evidence="2" id="KW-0812">Transmembrane</keyword>
<dbReference type="EMBL" id="CT573213">
    <property type="protein sequence ID" value="CAJ59514.1"/>
    <property type="molecule type" value="Genomic_DNA"/>
</dbReference>
<keyword evidence="2" id="KW-0472">Membrane</keyword>
<reference evidence="3 4" key="1">
    <citation type="journal article" date="2007" name="Genome Res.">
        <title>Genome characteristics of facultatively symbiotic Frankia sp. strains reflect host range and host plant biogeography.</title>
        <authorList>
            <person name="Normand P."/>
            <person name="Lapierre P."/>
            <person name="Tisa L.S."/>
            <person name="Gogarten J.P."/>
            <person name="Alloisio N."/>
            <person name="Bagnarol E."/>
            <person name="Bassi C.A."/>
            <person name="Berry A.M."/>
            <person name="Bickhart D.M."/>
            <person name="Choisne N."/>
            <person name="Couloux A."/>
            <person name="Cournoyer B."/>
            <person name="Cruveiller S."/>
            <person name="Daubin V."/>
            <person name="Demange N."/>
            <person name="Francino M.P."/>
            <person name="Goltsman E."/>
            <person name="Huang Y."/>
            <person name="Kopp O.R."/>
            <person name="Labarre L."/>
            <person name="Lapidus A."/>
            <person name="Lavire C."/>
            <person name="Marechal J."/>
            <person name="Martinez M."/>
            <person name="Mastronunzio J.E."/>
            <person name="Mullin B.C."/>
            <person name="Niemann J."/>
            <person name="Pujic P."/>
            <person name="Rawnsley T."/>
            <person name="Rouy Z."/>
            <person name="Schenowitz C."/>
            <person name="Sellstedt A."/>
            <person name="Tavares F."/>
            <person name="Tomkins J.P."/>
            <person name="Vallenet D."/>
            <person name="Valverde C."/>
            <person name="Wall L.G."/>
            <person name="Wang Y."/>
            <person name="Medigue C."/>
            <person name="Benson D.R."/>
        </authorList>
    </citation>
    <scope>NUCLEOTIDE SEQUENCE [LARGE SCALE GENOMIC DNA]</scope>
    <source>
        <strain evidence="4">DSM 45986 / CECT 9034 / ACN14a</strain>
    </source>
</reference>
<keyword evidence="4" id="KW-1185">Reference proteome</keyword>
<dbReference type="AlphaFoldDB" id="Q0RSE9"/>
<feature type="transmembrane region" description="Helical" evidence="2">
    <location>
        <begin position="98"/>
        <end position="116"/>
    </location>
</feature>
<organism evidence="3 4">
    <name type="scientific">Frankia alni (strain DSM 45986 / CECT 9034 / ACN14a)</name>
    <dbReference type="NCBI Taxonomy" id="326424"/>
    <lineage>
        <taxon>Bacteria</taxon>
        <taxon>Bacillati</taxon>
        <taxon>Actinomycetota</taxon>
        <taxon>Actinomycetes</taxon>
        <taxon>Frankiales</taxon>
        <taxon>Frankiaceae</taxon>
        <taxon>Frankia</taxon>
    </lineage>
</organism>
<evidence type="ECO:0000256" key="2">
    <source>
        <dbReference type="SAM" id="Phobius"/>
    </source>
</evidence>
<feature type="region of interest" description="Disordered" evidence="1">
    <location>
        <begin position="237"/>
        <end position="272"/>
    </location>
</feature>
<feature type="transmembrane region" description="Helical" evidence="2">
    <location>
        <begin position="69"/>
        <end position="86"/>
    </location>
</feature>
<evidence type="ECO:0000313" key="3">
    <source>
        <dbReference type="EMBL" id="CAJ59514.1"/>
    </source>
</evidence>
<accession>Q0RSE9</accession>
<protein>
    <submittedName>
        <fullName evidence="3">Uncharacterized protein</fullName>
    </submittedName>
</protein>
<dbReference type="HOGENOM" id="CLU_1022143_0_0_11"/>
<sequence length="272" mass="28717">MSGGELRRAVDLAAALLHALTAGLAADAARDQYERDAAAARARREQWERQDARRQAGGPAARRRAAGRMVPWALGAFVLLGLHLWAGAARGGGPWSLPWFLLFATVAAGVLAVHVYRELGLAAELAGDYRRPGSGGDAGAARARAQQVRRANASRRLQDMDTGPRVLAGLAMLAALAVVIVLVVAVPPLWQAVELVVATRGVAVRRADWSRDYRERRRNAQGDQPGRMRPRVVRIATGGIPTGGIPTGSVPSGGPRPGGTQSTVRRSTGEGS</sequence>
<evidence type="ECO:0000256" key="1">
    <source>
        <dbReference type="SAM" id="MobiDB-lite"/>
    </source>
</evidence>
<evidence type="ECO:0000313" key="4">
    <source>
        <dbReference type="Proteomes" id="UP000000657"/>
    </source>
</evidence>
<dbReference type="Proteomes" id="UP000000657">
    <property type="component" value="Chromosome"/>
</dbReference>
<dbReference type="RefSeq" id="WP_011602080.1">
    <property type="nucleotide sequence ID" value="NC_008278.1"/>
</dbReference>